<protein>
    <submittedName>
        <fullName evidence="3">Uncharacterized protein</fullName>
    </submittedName>
</protein>
<reference evidence="3 4" key="1">
    <citation type="submission" date="2018-03" db="EMBL/GenBank/DDBJ databases">
        <title>The draft genome of Sphingosinicella sp. GL-C-18.</title>
        <authorList>
            <person name="Liu L."/>
            <person name="Li L."/>
            <person name="Liang L."/>
            <person name="Zhang X."/>
            <person name="Wang T."/>
        </authorList>
    </citation>
    <scope>NUCLEOTIDE SEQUENCE [LARGE SCALE GENOMIC DNA]</scope>
    <source>
        <strain evidence="3 4">GL-C-18</strain>
    </source>
</reference>
<sequence>MTKKPTPPRPSRKTGTATRAEDGEGDRNKKIVAGAAIGIGSAAIVAALLYANRRGKGDKSEG</sequence>
<comment type="caution">
    <text evidence="3">The sequence shown here is derived from an EMBL/GenBank/DDBJ whole genome shotgun (WGS) entry which is preliminary data.</text>
</comment>
<gene>
    <name evidence="3" type="ORF">C7I55_22285</name>
</gene>
<accession>A0A2P7QH02</accession>
<evidence type="ECO:0000256" key="2">
    <source>
        <dbReference type="SAM" id="Phobius"/>
    </source>
</evidence>
<proteinExistence type="predicted"/>
<dbReference type="AlphaFoldDB" id="A0A2P7QH02"/>
<keyword evidence="4" id="KW-1185">Reference proteome</keyword>
<dbReference type="RefSeq" id="WP_106515247.1">
    <property type="nucleotide sequence ID" value="NZ_PXYI01000009.1"/>
</dbReference>
<evidence type="ECO:0000313" key="3">
    <source>
        <dbReference type="EMBL" id="PSJ37258.1"/>
    </source>
</evidence>
<feature type="transmembrane region" description="Helical" evidence="2">
    <location>
        <begin position="31"/>
        <end position="51"/>
    </location>
</feature>
<keyword evidence="2" id="KW-1133">Transmembrane helix</keyword>
<evidence type="ECO:0000313" key="4">
    <source>
        <dbReference type="Proteomes" id="UP000241167"/>
    </source>
</evidence>
<dbReference type="Proteomes" id="UP000241167">
    <property type="component" value="Unassembled WGS sequence"/>
</dbReference>
<keyword evidence="2" id="KW-0472">Membrane</keyword>
<feature type="region of interest" description="Disordered" evidence="1">
    <location>
        <begin position="1"/>
        <end position="27"/>
    </location>
</feature>
<organism evidence="3 4">
    <name type="scientific">Allosphingosinicella deserti</name>
    <dbReference type="NCBI Taxonomy" id="2116704"/>
    <lineage>
        <taxon>Bacteria</taxon>
        <taxon>Pseudomonadati</taxon>
        <taxon>Pseudomonadota</taxon>
        <taxon>Alphaproteobacteria</taxon>
        <taxon>Sphingomonadales</taxon>
        <taxon>Sphingomonadaceae</taxon>
        <taxon>Allosphingosinicella</taxon>
    </lineage>
</organism>
<dbReference type="EMBL" id="PXYI01000009">
    <property type="protein sequence ID" value="PSJ37258.1"/>
    <property type="molecule type" value="Genomic_DNA"/>
</dbReference>
<keyword evidence="2" id="KW-0812">Transmembrane</keyword>
<evidence type="ECO:0000256" key="1">
    <source>
        <dbReference type="SAM" id="MobiDB-lite"/>
    </source>
</evidence>
<name>A0A2P7QH02_9SPHN</name>